<reference evidence="8 9" key="1">
    <citation type="submission" date="2019-08" db="EMBL/GenBank/DDBJ databases">
        <title>In-depth cultivation of the pig gut microbiome towards novel bacterial diversity and tailored functional studies.</title>
        <authorList>
            <person name="Wylensek D."/>
            <person name="Hitch T.C.A."/>
            <person name="Clavel T."/>
        </authorList>
    </citation>
    <scope>NUCLEOTIDE SEQUENCE [LARGE SCALE GENOMIC DNA]</scope>
    <source>
        <strain evidence="8 9">Oil+RF-744-GAM-WT-6</strain>
    </source>
</reference>
<comment type="catalytic activity">
    <reaction evidence="4 5">
        <text>an acyl phosphate + H2O = a carboxylate + phosphate + H(+)</text>
        <dbReference type="Rhea" id="RHEA:14965"/>
        <dbReference type="ChEBI" id="CHEBI:15377"/>
        <dbReference type="ChEBI" id="CHEBI:15378"/>
        <dbReference type="ChEBI" id="CHEBI:29067"/>
        <dbReference type="ChEBI" id="CHEBI:43474"/>
        <dbReference type="ChEBI" id="CHEBI:59918"/>
        <dbReference type="EC" id="3.6.1.7"/>
    </reaction>
</comment>
<dbReference type="RefSeq" id="WP_154504620.1">
    <property type="nucleotide sequence ID" value="NZ_VUMN01000015.1"/>
</dbReference>
<name>A0A7X2NT97_9FIRM</name>
<evidence type="ECO:0000313" key="9">
    <source>
        <dbReference type="Proteomes" id="UP000461880"/>
    </source>
</evidence>
<dbReference type="PROSITE" id="PS00151">
    <property type="entry name" value="ACYLPHOSPHATASE_2"/>
    <property type="match status" value="1"/>
</dbReference>
<comment type="similarity">
    <text evidence="1 6">Belongs to the acylphosphatase family.</text>
</comment>
<evidence type="ECO:0000256" key="3">
    <source>
        <dbReference type="ARBA" id="ARBA00015991"/>
    </source>
</evidence>
<dbReference type="SUPFAM" id="SSF54975">
    <property type="entry name" value="Acylphosphatase/BLUF domain-like"/>
    <property type="match status" value="1"/>
</dbReference>
<feature type="domain" description="Acylphosphatase-like" evidence="7">
    <location>
        <begin position="3"/>
        <end position="90"/>
    </location>
</feature>
<keyword evidence="5" id="KW-0378">Hydrolase</keyword>
<proteinExistence type="inferred from homology"/>
<sequence>MKRVKILYEGRVQGVGFRYTCMALAQELGLTGYVKNLEDGDVELVLQGDEAAINRFRMRLPAENRWMRIDHETETELRADPSEKKFRYEFGGYGYY</sequence>
<dbReference type="EMBL" id="VUMN01000015">
    <property type="protein sequence ID" value="MSS58733.1"/>
    <property type="molecule type" value="Genomic_DNA"/>
</dbReference>
<dbReference type="InterPro" id="IPR017968">
    <property type="entry name" value="Acylphosphatase_CS"/>
</dbReference>
<evidence type="ECO:0000256" key="2">
    <source>
        <dbReference type="ARBA" id="ARBA00012150"/>
    </source>
</evidence>
<dbReference type="AlphaFoldDB" id="A0A7X2NT97"/>
<dbReference type="Gene3D" id="3.30.70.100">
    <property type="match status" value="1"/>
</dbReference>
<feature type="active site" evidence="5">
    <location>
        <position position="36"/>
    </location>
</feature>
<evidence type="ECO:0000256" key="5">
    <source>
        <dbReference type="PROSITE-ProRule" id="PRU00520"/>
    </source>
</evidence>
<organism evidence="8 9">
    <name type="scientific">Stecheria intestinalis</name>
    <dbReference type="NCBI Taxonomy" id="2606630"/>
    <lineage>
        <taxon>Bacteria</taxon>
        <taxon>Bacillati</taxon>
        <taxon>Bacillota</taxon>
        <taxon>Erysipelotrichia</taxon>
        <taxon>Erysipelotrichales</taxon>
        <taxon>Erysipelotrichaceae</taxon>
        <taxon>Stecheria</taxon>
    </lineage>
</organism>
<protein>
    <recommendedName>
        <fullName evidence="3 5">acylphosphatase</fullName>
        <ecNumber evidence="2 5">3.6.1.7</ecNumber>
    </recommendedName>
</protein>
<dbReference type="PROSITE" id="PS51160">
    <property type="entry name" value="ACYLPHOSPHATASE_3"/>
    <property type="match status" value="1"/>
</dbReference>
<dbReference type="PANTHER" id="PTHR47268">
    <property type="entry name" value="ACYLPHOSPHATASE"/>
    <property type="match status" value="1"/>
</dbReference>
<accession>A0A7X2NT97</accession>
<keyword evidence="9" id="KW-1185">Reference proteome</keyword>
<evidence type="ECO:0000256" key="4">
    <source>
        <dbReference type="ARBA" id="ARBA00047645"/>
    </source>
</evidence>
<evidence type="ECO:0000256" key="1">
    <source>
        <dbReference type="ARBA" id="ARBA00005614"/>
    </source>
</evidence>
<evidence type="ECO:0000313" key="8">
    <source>
        <dbReference type="EMBL" id="MSS58733.1"/>
    </source>
</evidence>
<dbReference type="Proteomes" id="UP000461880">
    <property type="component" value="Unassembled WGS sequence"/>
</dbReference>
<gene>
    <name evidence="8" type="ORF">FYJ51_07415</name>
</gene>
<evidence type="ECO:0000256" key="6">
    <source>
        <dbReference type="RuleBase" id="RU004168"/>
    </source>
</evidence>
<dbReference type="InterPro" id="IPR020456">
    <property type="entry name" value="Acylphosphatase"/>
</dbReference>
<dbReference type="PANTHER" id="PTHR47268:SF4">
    <property type="entry name" value="ACYLPHOSPHATASE"/>
    <property type="match status" value="1"/>
</dbReference>
<dbReference type="Pfam" id="PF00708">
    <property type="entry name" value="Acylphosphatase"/>
    <property type="match status" value="1"/>
</dbReference>
<feature type="active site" evidence="5">
    <location>
        <position position="18"/>
    </location>
</feature>
<dbReference type="InterPro" id="IPR036046">
    <property type="entry name" value="Acylphosphatase-like_dom_sf"/>
</dbReference>
<evidence type="ECO:0000259" key="7">
    <source>
        <dbReference type="PROSITE" id="PS51160"/>
    </source>
</evidence>
<comment type="caution">
    <text evidence="8">The sequence shown here is derived from an EMBL/GenBank/DDBJ whole genome shotgun (WGS) entry which is preliminary data.</text>
</comment>
<dbReference type="InterPro" id="IPR001792">
    <property type="entry name" value="Acylphosphatase-like_dom"/>
</dbReference>
<dbReference type="GO" id="GO:0003998">
    <property type="term" value="F:acylphosphatase activity"/>
    <property type="evidence" value="ECO:0007669"/>
    <property type="project" value="UniProtKB-EC"/>
</dbReference>
<dbReference type="EC" id="3.6.1.7" evidence="2 5"/>